<accession>A0A316TTD0</accession>
<name>A0A316TTD0_9BACT</name>
<dbReference type="OrthoDB" id="9790409at2"/>
<keyword evidence="3" id="KW-1185">Reference proteome</keyword>
<feature type="transmembrane region" description="Helical" evidence="1">
    <location>
        <begin position="7"/>
        <end position="28"/>
    </location>
</feature>
<dbReference type="Proteomes" id="UP000245533">
    <property type="component" value="Unassembled WGS sequence"/>
</dbReference>
<keyword evidence="1" id="KW-1133">Transmembrane helix</keyword>
<keyword evidence="1" id="KW-0472">Membrane</keyword>
<proteinExistence type="predicted"/>
<dbReference type="AlphaFoldDB" id="A0A316TTD0"/>
<protein>
    <submittedName>
        <fullName evidence="2">Transporter</fullName>
    </submittedName>
</protein>
<feature type="transmembrane region" description="Helical" evidence="1">
    <location>
        <begin position="83"/>
        <end position="102"/>
    </location>
</feature>
<dbReference type="InterPro" id="IPR046513">
    <property type="entry name" value="DUF6691"/>
</dbReference>
<organism evidence="2 3">
    <name type="scientific">Rhodohalobacter mucosus</name>
    <dbReference type="NCBI Taxonomy" id="2079485"/>
    <lineage>
        <taxon>Bacteria</taxon>
        <taxon>Pseudomonadati</taxon>
        <taxon>Balneolota</taxon>
        <taxon>Balneolia</taxon>
        <taxon>Balneolales</taxon>
        <taxon>Balneolaceae</taxon>
        <taxon>Rhodohalobacter</taxon>
    </lineage>
</organism>
<evidence type="ECO:0000313" key="3">
    <source>
        <dbReference type="Proteomes" id="UP000245533"/>
    </source>
</evidence>
<dbReference type="EMBL" id="QGGB01000002">
    <property type="protein sequence ID" value="PWN07853.1"/>
    <property type="molecule type" value="Genomic_DNA"/>
</dbReference>
<evidence type="ECO:0000256" key="1">
    <source>
        <dbReference type="SAM" id="Phobius"/>
    </source>
</evidence>
<keyword evidence="1" id="KW-0812">Transmembrane</keyword>
<evidence type="ECO:0000313" key="2">
    <source>
        <dbReference type="EMBL" id="PWN07853.1"/>
    </source>
</evidence>
<feature type="transmembrane region" description="Helical" evidence="1">
    <location>
        <begin position="40"/>
        <end position="60"/>
    </location>
</feature>
<gene>
    <name evidence="2" type="ORF">DDZ15_02250</name>
</gene>
<sequence>MKLSEYIKYLLIGTAFGFVLVKSEVVSWFRIQEMFRFDSIHMYGIIGLAVIVGVISVQIIKRKNMKDVYGNPITIPPKDPKQVTRYIVGGSIFGLGWALLGACPGPMFALLGSGLTIMIIPILSAIAGTYAYGMLRDKLPH</sequence>
<feature type="transmembrane region" description="Helical" evidence="1">
    <location>
        <begin position="108"/>
        <end position="132"/>
    </location>
</feature>
<dbReference type="RefSeq" id="WP_109644405.1">
    <property type="nucleotide sequence ID" value="NZ_QGGB01000002.1"/>
</dbReference>
<reference evidence="2 3" key="1">
    <citation type="submission" date="2018-05" db="EMBL/GenBank/DDBJ databases">
        <title>Rhodohalobacter halophilus gen. nov., sp. nov., a moderately halophilic member of the family Balneolaceae.</title>
        <authorList>
            <person name="Liu Z.-W."/>
        </authorList>
    </citation>
    <scope>NUCLEOTIDE SEQUENCE [LARGE SCALE GENOMIC DNA]</scope>
    <source>
        <strain evidence="2 3">8A47</strain>
    </source>
</reference>
<comment type="caution">
    <text evidence="2">The sequence shown here is derived from an EMBL/GenBank/DDBJ whole genome shotgun (WGS) entry which is preliminary data.</text>
</comment>
<dbReference type="Pfam" id="PF20398">
    <property type="entry name" value="DUF6691"/>
    <property type="match status" value="1"/>
</dbReference>